<accession>A0A1X1CZU8</accession>
<organism evidence="1 2">
    <name type="scientific">Pantoea rwandensis</name>
    <dbReference type="NCBI Taxonomy" id="1076550"/>
    <lineage>
        <taxon>Bacteria</taxon>
        <taxon>Pseudomonadati</taxon>
        <taxon>Pseudomonadota</taxon>
        <taxon>Gammaproteobacteria</taxon>
        <taxon>Enterobacterales</taxon>
        <taxon>Erwiniaceae</taxon>
        <taxon>Pantoea</taxon>
    </lineage>
</organism>
<dbReference type="Proteomes" id="UP000193558">
    <property type="component" value="Unassembled WGS sequence"/>
</dbReference>
<protein>
    <submittedName>
        <fullName evidence="1">Uncharacterized protein</fullName>
    </submittedName>
</protein>
<gene>
    <name evidence="1" type="ORF">HA51_08525</name>
</gene>
<comment type="caution">
    <text evidence="1">The sequence shown here is derived from an EMBL/GenBank/DDBJ whole genome shotgun (WGS) entry which is preliminary data.</text>
</comment>
<evidence type="ECO:0000313" key="2">
    <source>
        <dbReference type="Proteomes" id="UP000193558"/>
    </source>
</evidence>
<dbReference type="EMBL" id="MLFR01000006">
    <property type="protein sequence ID" value="ORM69968.1"/>
    <property type="molecule type" value="Genomic_DNA"/>
</dbReference>
<reference evidence="1 2" key="1">
    <citation type="journal article" date="2017" name="Antonie Van Leeuwenhoek">
        <title>Phylogenomic resolution of the bacterial genus Pantoea and its relationship with Erwinia and Tatumella.</title>
        <authorList>
            <person name="Palmer M."/>
            <person name="Steenkamp E.T."/>
            <person name="Coetzee M.P."/>
            <person name="Chan W.Y."/>
            <person name="van Zyl E."/>
            <person name="De Maayer P."/>
            <person name="Coutinho T.A."/>
            <person name="Blom J."/>
            <person name="Smits T.H."/>
            <person name="Duffy B."/>
            <person name="Venter S.N."/>
        </authorList>
    </citation>
    <scope>NUCLEOTIDE SEQUENCE [LARGE SCALE GENOMIC DNA]</scope>
    <source>
        <strain evidence="1 2">LMG 26275</strain>
    </source>
</reference>
<sequence length="120" mass="13577">MKKLTDVINQRLVESSTDHYSIISYRPSNKINSMIDVMCKIYGTNKTSLFHAKISELLANILLSSKETIPLIKKAIEAHNNVDLSGSAIGILLEKEIIEFDLLEGNPYLKELKLMVRNDE</sequence>
<dbReference type="RefSeq" id="WP_084934132.1">
    <property type="nucleotide sequence ID" value="NZ_MLFR01000006.1"/>
</dbReference>
<dbReference type="OrthoDB" id="6638174at2"/>
<proteinExistence type="predicted"/>
<evidence type="ECO:0000313" key="1">
    <source>
        <dbReference type="EMBL" id="ORM69968.1"/>
    </source>
</evidence>
<dbReference type="AlphaFoldDB" id="A0A1X1CZU8"/>
<name>A0A1X1CZU8_9GAMM</name>